<protein>
    <submittedName>
        <fullName evidence="2">Uncharacterized protein</fullName>
    </submittedName>
</protein>
<reference evidence="3" key="1">
    <citation type="journal article" date="2012" name="PLoS Genet.">
        <title>The genomes of the fungal plant pathogens Cladosporium fulvum and Dothistroma septosporum reveal adaptation to different hosts and lifestyles but also signatures of common ancestry.</title>
        <authorList>
            <person name="de Wit P.J.G.M."/>
            <person name="van der Burgt A."/>
            <person name="Oekmen B."/>
            <person name="Stergiopoulos I."/>
            <person name="Abd-Elsalam K.A."/>
            <person name="Aerts A.L."/>
            <person name="Bahkali A.H."/>
            <person name="Beenen H.G."/>
            <person name="Chettri P."/>
            <person name="Cox M.P."/>
            <person name="Datema E."/>
            <person name="de Vries R.P."/>
            <person name="Dhillon B."/>
            <person name="Ganley A.R."/>
            <person name="Griffiths S.A."/>
            <person name="Guo Y."/>
            <person name="Hamelin R.C."/>
            <person name="Henrissat B."/>
            <person name="Kabir M.S."/>
            <person name="Jashni M.K."/>
            <person name="Kema G."/>
            <person name="Klaubauf S."/>
            <person name="Lapidus A."/>
            <person name="Levasseur A."/>
            <person name="Lindquist E."/>
            <person name="Mehrabi R."/>
            <person name="Ohm R.A."/>
            <person name="Owen T.J."/>
            <person name="Salamov A."/>
            <person name="Schwelm A."/>
            <person name="Schijlen E."/>
            <person name="Sun H."/>
            <person name="van den Burg H.A."/>
            <person name="van Ham R.C.H.J."/>
            <person name="Zhang S."/>
            <person name="Goodwin S.B."/>
            <person name="Grigoriev I.V."/>
            <person name="Collemare J."/>
            <person name="Bradshaw R.E."/>
        </authorList>
    </citation>
    <scope>NUCLEOTIDE SEQUENCE [LARGE SCALE GENOMIC DNA]</scope>
    <source>
        <strain evidence="3">NZE10 / CBS 128990</strain>
    </source>
</reference>
<proteinExistence type="predicted"/>
<dbReference type="AlphaFoldDB" id="N1PHR6"/>
<sequence length="132" mass="14651">MKVTITSLPLQRSGTPFSQSESAHCPGNAGIHAISSSSCTGCTNSYCTSYDEILPGPVDGDVTLTTPTGHASWMHSHFKWYGLDFRKNSTLNDYNRSSFERFGDRGDGCPQWRALGGNIYCEKGEYWDLLYH</sequence>
<organism evidence="2 3">
    <name type="scientific">Dothistroma septosporum (strain NZE10 / CBS 128990)</name>
    <name type="common">Red band needle blight fungus</name>
    <name type="synonym">Mycosphaerella pini</name>
    <dbReference type="NCBI Taxonomy" id="675120"/>
    <lineage>
        <taxon>Eukaryota</taxon>
        <taxon>Fungi</taxon>
        <taxon>Dikarya</taxon>
        <taxon>Ascomycota</taxon>
        <taxon>Pezizomycotina</taxon>
        <taxon>Dothideomycetes</taxon>
        <taxon>Dothideomycetidae</taxon>
        <taxon>Mycosphaerellales</taxon>
        <taxon>Mycosphaerellaceae</taxon>
        <taxon>Dothistroma</taxon>
    </lineage>
</organism>
<dbReference type="EMBL" id="KB446543">
    <property type="protein sequence ID" value="EME41090.1"/>
    <property type="molecule type" value="Genomic_DNA"/>
</dbReference>
<reference evidence="2 3" key="2">
    <citation type="journal article" date="2012" name="PLoS Pathog.">
        <title>Diverse lifestyles and strategies of plant pathogenesis encoded in the genomes of eighteen Dothideomycetes fungi.</title>
        <authorList>
            <person name="Ohm R.A."/>
            <person name="Feau N."/>
            <person name="Henrissat B."/>
            <person name="Schoch C.L."/>
            <person name="Horwitz B.A."/>
            <person name="Barry K.W."/>
            <person name="Condon B.J."/>
            <person name="Copeland A.C."/>
            <person name="Dhillon B."/>
            <person name="Glaser F."/>
            <person name="Hesse C.N."/>
            <person name="Kosti I."/>
            <person name="LaButti K."/>
            <person name="Lindquist E.A."/>
            <person name="Lucas S."/>
            <person name="Salamov A.A."/>
            <person name="Bradshaw R.E."/>
            <person name="Ciuffetti L."/>
            <person name="Hamelin R.C."/>
            <person name="Kema G.H.J."/>
            <person name="Lawrence C."/>
            <person name="Scott J.A."/>
            <person name="Spatafora J.W."/>
            <person name="Turgeon B.G."/>
            <person name="de Wit P.J.G.M."/>
            <person name="Zhong S."/>
            <person name="Goodwin S.B."/>
            <person name="Grigoriev I.V."/>
        </authorList>
    </citation>
    <scope>NUCLEOTIDE SEQUENCE [LARGE SCALE GENOMIC DNA]</scope>
    <source>
        <strain evidence="3">NZE10 / CBS 128990</strain>
    </source>
</reference>
<dbReference type="OMA" id="WALCISA"/>
<feature type="region of interest" description="Disordered" evidence="1">
    <location>
        <begin position="1"/>
        <end position="21"/>
    </location>
</feature>
<evidence type="ECO:0000313" key="3">
    <source>
        <dbReference type="Proteomes" id="UP000016933"/>
    </source>
</evidence>
<dbReference type="eggNOG" id="ENOG502SATB">
    <property type="taxonomic scope" value="Eukaryota"/>
</dbReference>
<keyword evidence="3" id="KW-1185">Reference proteome</keyword>
<evidence type="ECO:0000256" key="1">
    <source>
        <dbReference type="SAM" id="MobiDB-lite"/>
    </source>
</evidence>
<evidence type="ECO:0000313" key="2">
    <source>
        <dbReference type="EMBL" id="EME41090.1"/>
    </source>
</evidence>
<dbReference type="HOGENOM" id="CLU_128784_0_0_1"/>
<accession>N1PHR6</accession>
<dbReference type="Proteomes" id="UP000016933">
    <property type="component" value="Unassembled WGS sequence"/>
</dbReference>
<gene>
    <name evidence="2" type="ORF">DOTSEDRAFT_65663</name>
</gene>
<dbReference type="OrthoDB" id="3219649at2759"/>
<name>N1PHR6_DOTSN</name>